<dbReference type="InterPro" id="IPR003832">
    <property type="entry name" value="DUF212"/>
</dbReference>
<dbReference type="PANTHER" id="PTHR31446">
    <property type="entry name" value="ACID PHOSPHATASE/VANADIUM-DEPENDENT HALOPEROXIDASE-RELATED PROTEIN"/>
    <property type="match status" value="1"/>
</dbReference>
<dbReference type="Gramene" id="PGSC0003DMT400006269">
    <property type="protein sequence ID" value="PGSC0003DMT400006269"/>
    <property type="gene ID" value="PGSC0003DMG400002445"/>
</dbReference>
<dbReference type="eggNOG" id="ENOG502RZ3E">
    <property type="taxonomic scope" value="Eukaryota"/>
</dbReference>
<reference evidence="3" key="1">
    <citation type="journal article" date="2011" name="Nature">
        <title>Genome sequence and analysis of the tuber crop potato.</title>
        <authorList>
            <consortium name="The Potato Genome Sequencing Consortium"/>
        </authorList>
    </citation>
    <scope>NUCLEOTIDE SEQUENCE [LARGE SCALE GENOMIC DNA]</scope>
    <source>
        <strain evidence="3">cv. DM1-3 516 R44</strain>
    </source>
</reference>
<dbReference type="FunCoup" id="M0ZR21">
    <property type="interactions" value="94"/>
</dbReference>
<reference evidence="2" key="2">
    <citation type="submission" date="2015-06" db="UniProtKB">
        <authorList>
            <consortium name="EnsemblPlants"/>
        </authorList>
    </citation>
    <scope>IDENTIFICATION</scope>
    <source>
        <strain evidence="2">DM1-3 516 R44</strain>
    </source>
</reference>
<dbReference type="Proteomes" id="UP000011115">
    <property type="component" value="Unassembled WGS sequence"/>
</dbReference>
<dbReference type="PaxDb" id="4113-PGSC0003DMT400006269"/>
<keyword evidence="3" id="KW-1185">Reference proteome</keyword>
<keyword evidence="1" id="KW-0472">Membrane</keyword>
<protein>
    <recommendedName>
        <fullName evidence="4">Acid phosphatase/vanadium-dependent haloperoxidase-related protein</fullName>
    </recommendedName>
</protein>
<keyword evidence="1" id="KW-0812">Transmembrane</keyword>
<evidence type="ECO:0000256" key="1">
    <source>
        <dbReference type="SAM" id="Phobius"/>
    </source>
</evidence>
<evidence type="ECO:0000313" key="2">
    <source>
        <dbReference type="EnsemblPlants" id="PGSC0003DMT400006269"/>
    </source>
</evidence>
<keyword evidence="1" id="KW-1133">Transmembrane helix</keyword>
<proteinExistence type="predicted"/>
<accession>M0ZR21</accession>
<name>M0ZR21_SOLTU</name>
<dbReference type="InParanoid" id="M0ZR21"/>
<organism evidence="2 3">
    <name type="scientific">Solanum tuberosum</name>
    <name type="common">Potato</name>
    <dbReference type="NCBI Taxonomy" id="4113"/>
    <lineage>
        <taxon>Eukaryota</taxon>
        <taxon>Viridiplantae</taxon>
        <taxon>Streptophyta</taxon>
        <taxon>Embryophyta</taxon>
        <taxon>Tracheophyta</taxon>
        <taxon>Spermatophyta</taxon>
        <taxon>Magnoliopsida</taxon>
        <taxon>eudicotyledons</taxon>
        <taxon>Gunneridae</taxon>
        <taxon>Pentapetalae</taxon>
        <taxon>asterids</taxon>
        <taxon>lamiids</taxon>
        <taxon>Solanales</taxon>
        <taxon>Solanaceae</taxon>
        <taxon>Solanoideae</taxon>
        <taxon>Solaneae</taxon>
        <taxon>Solanum</taxon>
    </lineage>
</organism>
<dbReference type="EnsemblPlants" id="PGSC0003DMT400006269">
    <property type="protein sequence ID" value="PGSC0003DMT400006269"/>
    <property type="gene ID" value="PGSC0003DMG400002445"/>
</dbReference>
<dbReference type="HOGENOM" id="CLU_1191657_0_0_1"/>
<sequence>MNTMTATMTTSATTTTTVSVGSSSFFTNYPLMSALIAFALAQSTKLFTSWYKERRWDLKQLVGSGGMPSSHSSTVTALAVAVGLQEGFGGALFACALVLACVVMYDATGVRLHAGRQAEVLNQILYELPSEHPLADSRPLRELLGHTPPQNIKMTCTIEERLASLTKAIEGLTKCAHEQDAKLSKLTNKMDSMIERRSSRESLKLPKIRDERELHKANKDQRDSSFRWMFDSH</sequence>
<dbReference type="AlphaFoldDB" id="M0ZR21"/>
<evidence type="ECO:0000313" key="3">
    <source>
        <dbReference type="Proteomes" id="UP000011115"/>
    </source>
</evidence>
<feature type="transmembrane region" description="Helical" evidence="1">
    <location>
        <begin position="88"/>
        <end position="107"/>
    </location>
</feature>
<evidence type="ECO:0008006" key="4">
    <source>
        <dbReference type="Google" id="ProtNLM"/>
    </source>
</evidence>
<dbReference type="Pfam" id="PF02681">
    <property type="entry name" value="DUF212"/>
    <property type="match status" value="1"/>
</dbReference>
<feature type="transmembrane region" description="Helical" evidence="1">
    <location>
        <begin position="20"/>
        <end position="41"/>
    </location>
</feature>
<dbReference type="PANTHER" id="PTHR31446:SF39">
    <property type="entry name" value="ACID PHOSPHATASE_VANADIUM-DEPENDENT HALOPEROXIDASE-RELATED PROTEIN"/>
    <property type="match status" value="1"/>
</dbReference>